<organism evidence="2 3">
    <name type="scientific">Clostridium beijerinckii</name>
    <name type="common">Clostridium MP</name>
    <dbReference type="NCBI Taxonomy" id="1520"/>
    <lineage>
        <taxon>Bacteria</taxon>
        <taxon>Bacillati</taxon>
        <taxon>Bacillota</taxon>
        <taxon>Clostridia</taxon>
        <taxon>Eubacteriales</taxon>
        <taxon>Clostridiaceae</taxon>
        <taxon>Clostridium</taxon>
    </lineage>
</organism>
<dbReference type="RefSeq" id="WP_168981620.1">
    <property type="nucleotide sequence ID" value="NZ_JABAGD010000011.1"/>
</dbReference>
<comment type="caution">
    <text evidence="2">The sequence shown here is derived from an EMBL/GenBank/DDBJ whole genome shotgun (WGS) entry which is preliminary data.</text>
</comment>
<feature type="transmembrane region" description="Helical" evidence="1">
    <location>
        <begin position="91"/>
        <end position="108"/>
    </location>
</feature>
<sequence length="247" mass="28997">MDSNTKTALEIFSNMIRNVPVNEKINKDLYRSLITNSIVAAELDEIVEMFQLELYVTETEGAFVIAKANNKVFGYTNEELRNGLGAKNNKELYLCYFVIYCVIATFYIQSNYRTQVEYITSKSLLDRVEDKLIALATNTNIENVDDSSFKEMHKYWMNEMNESNNRNKETVDFNEKRGKTRLTLINKTLAFLVENKYMDKDEYTSRYSITHKFEYIVERFFDDADTKTVLQRLLDEEIEEQRGNINA</sequence>
<reference evidence="2 3" key="1">
    <citation type="submission" date="2020-04" db="EMBL/GenBank/DDBJ databases">
        <authorList>
            <person name="Hitch T.C.A."/>
            <person name="Wylensek D."/>
            <person name="Clavel T."/>
        </authorList>
    </citation>
    <scope>NUCLEOTIDE SEQUENCE [LARGE SCALE GENOMIC DNA]</scope>
    <source>
        <strain evidence="2 3">WB01_NA02</strain>
    </source>
</reference>
<evidence type="ECO:0000313" key="2">
    <source>
        <dbReference type="EMBL" id="NMF04662.1"/>
    </source>
</evidence>
<accession>A0A7X9SMZ1</accession>
<gene>
    <name evidence="2" type="ORF">HF849_07790</name>
</gene>
<keyword evidence="1" id="KW-0812">Transmembrane</keyword>
<dbReference type="AlphaFoldDB" id="A0A7X9SMZ1"/>
<keyword evidence="1" id="KW-0472">Membrane</keyword>
<dbReference type="Pfam" id="PF19539">
    <property type="entry name" value="DUF6063"/>
    <property type="match status" value="1"/>
</dbReference>
<evidence type="ECO:0000313" key="3">
    <source>
        <dbReference type="Proteomes" id="UP000587880"/>
    </source>
</evidence>
<evidence type="ECO:0000256" key="1">
    <source>
        <dbReference type="SAM" id="Phobius"/>
    </source>
</evidence>
<evidence type="ECO:0008006" key="4">
    <source>
        <dbReference type="Google" id="ProtNLM"/>
    </source>
</evidence>
<dbReference type="EMBL" id="JABAGD010000011">
    <property type="protein sequence ID" value="NMF04662.1"/>
    <property type="molecule type" value="Genomic_DNA"/>
</dbReference>
<proteinExistence type="predicted"/>
<protein>
    <recommendedName>
        <fullName evidence="4">Non-ribosomal peptide synthetase module</fullName>
    </recommendedName>
</protein>
<dbReference type="InterPro" id="IPR045707">
    <property type="entry name" value="DUF6063"/>
</dbReference>
<dbReference type="Proteomes" id="UP000587880">
    <property type="component" value="Unassembled WGS sequence"/>
</dbReference>
<name>A0A7X9SMZ1_CLOBE</name>
<keyword evidence="1" id="KW-1133">Transmembrane helix</keyword>